<reference evidence="1" key="1">
    <citation type="submission" date="2020-03" db="EMBL/GenBank/DDBJ databases">
        <title>The deep terrestrial virosphere.</title>
        <authorList>
            <person name="Holmfeldt K."/>
            <person name="Nilsson E."/>
            <person name="Simone D."/>
            <person name="Lopez-Fernandez M."/>
            <person name="Wu X."/>
            <person name="de Brujin I."/>
            <person name="Lundin D."/>
            <person name="Andersson A."/>
            <person name="Bertilsson S."/>
            <person name="Dopson M."/>
        </authorList>
    </citation>
    <scope>NUCLEOTIDE SEQUENCE</scope>
    <source>
        <strain evidence="1">TM448B00682</strain>
    </source>
</reference>
<proteinExistence type="predicted"/>
<dbReference type="AlphaFoldDB" id="A0A6M3XEX3"/>
<organism evidence="1">
    <name type="scientific">viral metagenome</name>
    <dbReference type="NCBI Taxonomy" id="1070528"/>
    <lineage>
        <taxon>unclassified sequences</taxon>
        <taxon>metagenomes</taxon>
        <taxon>organismal metagenomes</taxon>
    </lineage>
</organism>
<name>A0A6M3XEX3_9ZZZZ</name>
<dbReference type="EMBL" id="MT144647">
    <property type="protein sequence ID" value="QJH96341.1"/>
    <property type="molecule type" value="Genomic_DNA"/>
</dbReference>
<gene>
    <name evidence="1" type="ORF">TM448B00682_0035</name>
</gene>
<accession>A0A6M3XEX3</accession>
<sequence>MLGFLAIIGGLYILGELFGGESYIIKDDEDYLPCVDIDEPIIIKPRLENYH</sequence>
<protein>
    <submittedName>
        <fullName evidence="1">Uncharacterized protein</fullName>
    </submittedName>
</protein>
<evidence type="ECO:0000313" key="1">
    <source>
        <dbReference type="EMBL" id="QJH96341.1"/>
    </source>
</evidence>